<organism evidence="3 4">
    <name type="scientific">Prorocentrum cordatum</name>
    <dbReference type="NCBI Taxonomy" id="2364126"/>
    <lineage>
        <taxon>Eukaryota</taxon>
        <taxon>Sar</taxon>
        <taxon>Alveolata</taxon>
        <taxon>Dinophyceae</taxon>
        <taxon>Prorocentrales</taxon>
        <taxon>Prorocentraceae</taxon>
        <taxon>Prorocentrum</taxon>
    </lineage>
</organism>
<feature type="transmembrane region" description="Helical" evidence="2">
    <location>
        <begin position="70"/>
        <end position="97"/>
    </location>
</feature>
<gene>
    <name evidence="3" type="ORF">PCOR1329_LOCUS77765</name>
</gene>
<feature type="transmembrane region" description="Helical" evidence="2">
    <location>
        <begin position="544"/>
        <end position="564"/>
    </location>
</feature>
<sequence>MKRHLETKQEEEEFQKLSPEQKAEFTRCHIEQLKQVSSVLRYIGSVFVAFMGVLYVSFELVAADSPAAQLFLGVWGAFGFFAVVFLAASFSRFVAIMRGWCQELPLFRMAKTVAGNDWARASLLCCTAWAVPLVLLLSWANQSCRRYRNLCDRVERLPADIDRAQSRPEPSRKEDMRRNSTVEDADKPVVVGVVDDPKRSRLTQRVVQGLEAMEQWNWIAIVMRMYILSLAFVGYVLTPRLLNIFLAWLNSSLSGLDYTTLTVMILISGITCFLLPPVPGVPVYIFSGVLLVGRADFDYTAACVVAIGVGFLLKLCACAMQQKLIGELLGKSLWVRSQCGVNKPLIRAIELVLRDPGTWTVGKVAILCGGPDWPTSVLAGILKLNVLKMELGTVPIIFFITPCTLSGAFYLRAGESAFWSRAASLMVSSTALMGLGLWLMAAWKIQEKLDEEDWEVTRPLAKNVDLDWLDFRSQEIATVCTATWSSLPRCVRCASTTGLFTILCVCYLFFWRSSVCFGSFEVTDDIDALVLWRGEDGIIKPTGMVGLATSGVAMLGCLVLHVYVTMLQREVVSKKVAELDAMEMAWKAEFRQRAAEVEKAGPPAIKGFHVDDASGAEVRCKSSHRVGISAGTVVHPRPPRPHDTE</sequence>
<evidence type="ECO:0000313" key="3">
    <source>
        <dbReference type="EMBL" id="CAK0900514.1"/>
    </source>
</evidence>
<feature type="transmembrane region" description="Helical" evidence="2">
    <location>
        <begin position="216"/>
        <end position="237"/>
    </location>
</feature>
<keyword evidence="2" id="KW-0472">Membrane</keyword>
<evidence type="ECO:0008006" key="5">
    <source>
        <dbReference type="Google" id="ProtNLM"/>
    </source>
</evidence>
<name>A0ABN9XL27_9DINO</name>
<accession>A0ABN9XL27</accession>
<dbReference type="EMBL" id="CAUYUJ010020791">
    <property type="protein sequence ID" value="CAK0900514.1"/>
    <property type="molecule type" value="Genomic_DNA"/>
</dbReference>
<dbReference type="Proteomes" id="UP001189429">
    <property type="component" value="Unassembled WGS sequence"/>
</dbReference>
<protein>
    <recommendedName>
        <fullName evidence="5">Golgi apparatus membrane protein TVP38</fullName>
    </recommendedName>
</protein>
<feature type="region of interest" description="Disordered" evidence="1">
    <location>
        <begin position="162"/>
        <end position="181"/>
    </location>
</feature>
<evidence type="ECO:0000313" key="4">
    <source>
        <dbReference type="Proteomes" id="UP001189429"/>
    </source>
</evidence>
<keyword evidence="4" id="KW-1185">Reference proteome</keyword>
<feature type="transmembrane region" description="Helical" evidence="2">
    <location>
        <begin position="39"/>
        <end position="58"/>
    </location>
</feature>
<proteinExistence type="predicted"/>
<feature type="transmembrane region" description="Helical" evidence="2">
    <location>
        <begin position="423"/>
        <end position="443"/>
    </location>
</feature>
<keyword evidence="2" id="KW-0812">Transmembrane</keyword>
<keyword evidence="2" id="KW-1133">Transmembrane helix</keyword>
<evidence type="ECO:0000256" key="1">
    <source>
        <dbReference type="SAM" id="MobiDB-lite"/>
    </source>
</evidence>
<feature type="transmembrane region" description="Helical" evidence="2">
    <location>
        <begin position="118"/>
        <end position="140"/>
    </location>
</feature>
<feature type="transmembrane region" description="Helical" evidence="2">
    <location>
        <begin position="299"/>
        <end position="320"/>
    </location>
</feature>
<comment type="caution">
    <text evidence="3">The sequence shown here is derived from an EMBL/GenBank/DDBJ whole genome shotgun (WGS) entry which is preliminary data.</text>
</comment>
<reference evidence="3" key="1">
    <citation type="submission" date="2023-10" db="EMBL/GenBank/DDBJ databases">
        <authorList>
            <person name="Chen Y."/>
            <person name="Shah S."/>
            <person name="Dougan E. K."/>
            <person name="Thang M."/>
            <person name="Chan C."/>
        </authorList>
    </citation>
    <scope>NUCLEOTIDE SEQUENCE [LARGE SCALE GENOMIC DNA]</scope>
</reference>
<feature type="transmembrane region" description="Helical" evidence="2">
    <location>
        <begin position="258"/>
        <end position="279"/>
    </location>
</feature>
<feature type="transmembrane region" description="Helical" evidence="2">
    <location>
        <begin position="391"/>
        <end position="411"/>
    </location>
</feature>
<feature type="transmembrane region" description="Helical" evidence="2">
    <location>
        <begin position="493"/>
        <end position="511"/>
    </location>
</feature>
<evidence type="ECO:0000256" key="2">
    <source>
        <dbReference type="SAM" id="Phobius"/>
    </source>
</evidence>